<evidence type="ECO:0000313" key="2">
    <source>
        <dbReference type="Proteomes" id="UP000054783"/>
    </source>
</evidence>
<name>A0A0V0XM91_9BILA</name>
<proteinExistence type="predicted"/>
<gene>
    <name evidence="1" type="ORF">T12_15390</name>
</gene>
<dbReference type="Proteomes" id="UP000054783">
    <property type="component" value="Unassembled WGS sequence"/>
</dbReference>
<comment type="caution">
    <text evidence="1">The sequence shown here is derived from an EMBL/GenBank/DDBJ whole genome shotgun (WGS) entry which is preliminary data.</text>
</comment>
<evidence type="ECO:0000313" key="1">
    <source>
        <dbReference type="EMBL" id="KRX89082.1"/>
    </source>
</evidence>
<reference evidence="1 2" key="1">
    <citation type="submission" date="2015-01" db="EMBL/GenBank/DDBJ databases">
        <title>Evolution of Trichinella species and genotypes.</title>
        <authorList>
            <person name="Korhonen P.K."/>
            <person name="Edoardo P."/>
            <person name="Giuseppe L.R."/>
            <person name="Gasser R.B."/>
        </authorList>
    </citation>
    <scope>NUCLEOTIDE SEQUENCE [LARGE SCALE GENOMIC DNA]</scope>
    <source>
        <strain evidence="1">ISS2496</strain>
    </source>
</reference>
<keyword evidence="2" id="KW-1185">Reference proteome</keyword>
<organism evidence="1 2">
    <name type="scientific">Trichinella patagoniensis</name>
    <dbReference type="NCBI Taxonomy" id="990121"/>
    <lineage>
        <taxon>Eukaryota</taxon>
        <taxon>Metazoa</taxon>
        <taxon>Ecdysozoa</taxon>
        <taxon>Nematoda</taxon>
        <taxon>Enoplea</taxon>
        <taxon>Dorylaimia</taxon>
        <taxon>Trichinellida</taxon>
        <taxon>Trichinellidae</taxon>
        <taxon>Trichinella</taxon>
    </lineage>
</organism>
<protein>
    <submittedName>
        <fullName evidence="1">Uncharacterized protein</fullName>
    </submittedName>
</protein>
<dbReference type="EMBL" id="JYDQ01004770">
    <property type="protein sequence ID" value="KRX89082.1"/>
    <property type="molecule type" value="Genomic_DNA"/>
</dbReference>
<dbReference type="AlphaFoldDB" id="A0A0V0XM91"/>
<accession>A0A0V0XM91</accession>
<sequence>MQYYMKTAIHFSFLYYKNDIQVQMLLRSRTLLGGYKS</sequence>